<dbReference type="AlphaFoldDB" id="A0A7W6DQP7"/>
<evidence type="ECO:0000313" key="2">
    <source>
        <dbReference type="EMBL" id="MBB3983414.1"/>
    </source>
</evidence>
<reference evidence="2 3" key="1">
    <citation type="submission" date="2020-08" db="EMBL/GenBank/DDBJ databases">
        <title>Genomic Encyclopedia of Type Strains, Phase IV (KMG-IV): sequencing the most valuable type-strain genomes for metagenomic binning, comparative biology and taxonomic classification.</title>
        <authorList>
            <person name="Goeker M."/>
        </authorList>
    </citation>
    <scope>NUCLEOTIDE SEQUENCE [LARGE SCALE GENOMIC DNA]</scope>
    <source>
        <strain evidence="2 3">DSM 29348</strain>
    </source>
</reference>
<feature type="transmembrane region" description="Helical" evidence="1">
    <location>
        <begin position="357"/>
        <end position="376"/>
    </location>
</feature>
<sequence length="603" mass="64374">MSSLALAEPMAPPGARWAATFERRPMLVVLAMWMLASAVMLFLFRDKIATLTFMDTDDAMRLQQVRDWVAGQAWFDVSQHRVNPPTGGPMHWSRIVDMPIAATILLLRPFVGAAGAEMLACALVPLMLLGALCATLFQFTRRLAGTGVALFAVALLLVTPTILIQFPPLRVDHHGWQILMAGIALLGALDEQGRRGGMIAGAAIAVWLLISTEGLPYAALFGGLFVLRHLIDVREGARLRAYAAMLVGAGVPLLIATRGGQALWLAQCDAFTAVYAWPLVGFAAILLAGHRLVGEATVLRRLMVAGVGGVVALGALLWISGPCLTSGPFHDLTPLARVQWYERVMEGRPIWEQSPSLMGVSLAPMLFGLLATMLAVRAAPDAAARRRWLIVALLLAGAMAVALLVMRGMMVAHLYALPATAWLLARLFRRAQGLPHALARVPASVALCLLTPVGLSSAFASIVQQAETPGDTRVNCRTPAALARLNDLPPSLLFAPLDLGPDILVRTPHSIIGTGHHRNVIGINSVTRAFLATPDQAQADVMGSARGGPAADYVIICPGMNEVLLYKKDAPGGLAAMLSNGGHPDWLEPVPGEGPLQIYRVKR</sequence>
<evidence type="ECO:0000256" key="1">
    <source>
        <dbReference type="SAM" id="Phobius"/>
    </source>
</evidence>
<feature type="transmembrane region" description="Helical" evidence="1">
    <location>
        <begin position="143"/>
        <end position="164"/>
    </location>
</feature>
<organism evidence="2 3">
    <name type="scientific">Sphingobium fontiphilum</name>
    <dbReference type="NCBI Taxonomy" id="944425"/>
    <lineage>
        <taxon>Bacteria</taxon>
        <taxon>Pseudomonadati</taxon>
        <taxon>Pseudomonadota</taxon>
        <taxon>Alphaproteobacteria</taxon>
        <taxon>Sphingomonadales</taxon>
        <taxon>Sphingomonadaceae</taxon>
        <taxon>Sphingobium</taxon>
    </lineage>
</organism>
<dbReference type="Proteomes" id="UP000552757">
    <property type="component" value="Unassembled WGS sequence"/>
</dbReference>
<name>A0A7W6DQP7_9SPHN</name>
<feature type="transmembrane region" description="Helical" evidence="1">
    <location>
        <begin position="199"/>
        <end position="227"/>
    </location>
</feature>
<keyword evidence="1" id="KW-1133">Transmembrane helix</keyword>
<feature type="transmembrane region" description="Helical" evidence="1">
    <location>
        <begin position="26"/>
        <end position="44"/>
    </location>
</feature>
<keyword evidence="1" id="KW-0472">Membrane</keyword>
<feature type="transmembrane region" description="Helical" evidence="1">
    <location>
        <begin position="441"/>
        <end position="463"/>
    </location>
</feature>
<evidence type="ECO:0008006" key="4">
    <source>
        <dbReference type="Google" id="ProtNLM"/>
    </source>
</evidence>
<feature type="transmembrane region" description="Helical" evidence="1">
    <location>
        <begin position="302"/>
        <end position="321"/>
    </location>
</feature>
<comment type="caution">
    <text evidence="2">The sequence shown here is derived from an EMBL/GenBank/DDBJ whole genome shotgun (WGS) entry which is preliminary data.</text>
</comment>
<proteinExistence type="predicted"/>
<evidence type="ECO:0000313" key="3">
    <source>
        <dbReference type="Proteomes" id="UP000552757"/>
    </source>
</evidence>
<feature type="transmembrane region" description="Helical" evidence="1">
    <location>
        <begin position="270"/>
        <end position="290"/>
    </location>
</feature>
<protein>
    <recommendedName>
        <fullName evidence="4">AcrB/AcrD/AcrF family protein</fullName>
    </recommendedName>
</protein>
<accession>A0A7W6DQP7</accession>
<feature type="transmembrane region" description="Helical" evidence="1">
    <location>
        <begin position="118"/>
        <end position="137"/>
    </location>
</feature>
<dbReference type="EMBL" id="JACIEB010000008">
    <property type="protein sequence ID" value="MBB3983414.1"/>
    <property type="molecule type" value="Genomic_DNA"/>
</dbReference>
<feature type="transmembrane region" description="Helical" evidence="1">
    <location>
        <begin position="388"/>
        <end position="406"/>
    </location>
</feature>
<feature type="transmembrane region" description="Helical" evidence="1">
    <location>
        <begin position="239"/>
        <end position="258"/>
    </location>
</feature>
<keyword evidence="3" id="KW-1185">Reference proteome</keyword>
<gene>
    <name evidence="2" type="ORF">GGR44_003102</name>
</gene>
<keyword evidence="1" id="KW-0812">Transmembrane</keyword>